<comment type="caution">
    <text evidence="8">The sequence shown here is derived from an EMBL/GenBank/DDBJ whole genome shotgun (WGS) entry which is preliminary data.</text>
</comment>
<proteinExistence type="inferred from homology"/>
<comment type="similarity">
    <text evidence="6">Belongs to the Vsr family.</text>
</comment>
<dbReference type="SUPFAM" id="SSF52980">
    <property type="entry name" value="Restriction endonuclease-like"/>
    <property type="match status" value="1"/>
</dbReference>
<evidence type="ECO:0000259" key="7">
    <source>
        <dbReference type="Pfam" id="PF04480"/>
    </source>
</evidence>
<dbReference type="Gene3D" id="3.40.960.10">
    <property type="entry name" value="VSR Endonuclease"/>
    <property type="match status" value="1"/>
</dbReference>
<evidence type="ECO:0000256" key="5">
    <source>
        <dbReference type="ARBA" id="ARBA00023204"/>
    </source>
</evidence>
<evidence type="ECO:0000256" key="2">
    <source>
        <dbReference type="ARBA" id="ARBA00022759"/>
    </source>
</evidence>
<evidence type="ECO:0000256" key="4">
    <source>
        <dbReference type="ARBA" id="ARBA00022801"/>
    </source>
</evidence>
<keyword evidence="1" id="KW-0540">Nuclease</keyword>
<sequence length="141" mass="16650">MADNMTIEQRSMTMSRIRGRDTKVELAVRRELHRRGYRFRVNAAWLAGKPDIVFTKIKLAVFVDGDFWHGWEFERRGGKLAPYWREKIAGNMARDRRHAAALRAEGWAVMRIWEHEVEKSLQRCIARIERKVAQLRKASQS</sequence>
<dbReference type="InterPro" id="IPR011335">
    <property type="entry name" value="Restrct_endonuc-II-like"/>
</dbReference>
<dbReference type="InterPro" id="IPR007569">
    <property type="entry name" value="DUF559"/>
</dbReference>
<protein>
    <submittedName>
        <fullName evidence="8">Very short patch repair endonuclease</fullName>
    </submittedName>
</protein>
<dbReference type="RefSeq" id="WP_332291288.1">
    <property type="nucleotide sequence ID" value="NZ_JAZIBG010000036.1"/>
</dbReference>
<evidence type="ECO:0000256" key="3">
    <source>
        <dbReference type="ARBA" id="ARBA00022763"/>
    </source>
</evidence>
<gene>
    <name evidence="8" type="ORF">V4F39_18610</name>
</gene>
<dbReference type="Pfam" id="PF04480">
    <property type="entry name" value="DUF559"/>
    <property type="match status" value="1"/>
</dbReference>
<keyword evidence="9" id="KW-1185">Reference proteome</keyword>
<dbReference type="InterPro" id="IPR004603">
    <property type="entry name" value="DNA_mismatch_endonuc_vsr"/>
</dbReference>
<dbReference type="NCBIfam" id="TIGR00632">
    <property type="entry name" value="vsr"/>
    <property type="match status" value="1"/>
</dbReference>
<evidence type="ECO:0000313" key="9">
    <source>
        <dbReference type="Proteomes" id="UP001336250"/>
    </source>
</evidence>
<keyword evidence="3" id="KW-0227">DNA damage</keyword>
<dbReference type="EMBL" id="JAZIBG010000036">
    <property type="protein sequence ID" value="MEF7615934.1"/>
    <property type="molecule type" value="Genomic_DNA"/>
</dbReference>
<keyword evidence="2 8" id="KW-0255">Endonuclease</keyword>
<reference evidence="8 9" key="1">
    <citation type="submission" date="2024-02" db="EMBL/GenBank/DDBJ databases">
        <title>Genome sequence of Aquincola sp. MAHUQ-54.</title>
        <authorList>
            <person name="Huq M.A."/>
        </authorList>
    </citation>
    <scope>NUCLEOTIDE SEQUENCE [LARGE SCALE GENOMIC DNA]</scope>
    <source>
        <strain evidence="8 9">MAHUQ-54</strain>
    </source>
</reference>
<name>A0AAW9QKK0_9BURK</name>
<feature type="domain" description="DUF559" evidence="7">
    <location>
        <begin position="91"/>
        <end position="131"/>
    </location>
</feature>
<dbReference type="CDD" id="cd00221">
    <property type="entry name" value="Vsr"/>
    <property type="match status" value="1"/>
</dbReference>
<evidence type="ECO:0000256" key="6">
    <source>
        <dbReference type="ARBA" id="ARBA00029466"/>
    </source>
</evidence>
<dbReference type="GO" id="GO:0004519">
    <property type="term" value="F:endonuclease activity"/>
    <property type="evidence" value="ECO:0007669"/>
    <property type="project" value="UniProtKB-KW"/>
</dbReference>
<dbReference type="AlphaFoldDB" id="A0AAW9QKK0"/>
<evidence type="ECO:0000256" key="1">
    <source>
        <dbReference type="ARBA" id="ARBA00022722"/>
    </source>
</evidence>
<organism evidence="8 9">
    <name type="scientific">Aquincola agrisoli</name>
    <dbReference type="NCBI Taxonomy" id="3119538"/>
    <lineage>
        <taxon>Bacteria</taxon>
        <taxon>Pseudomonadati</taxon>
        <taxon>Pseudomonadota</taxon>
        <taxon>Betaproteobacteria</taxon>
        <taxon>Burkholderiales</taxon>
        <taxon>Sphaerotilaceae</taxon>
        <taxon>Aquincola</taxon>
    </lineage>
</organism>
<dbReference type="Proteomes" id="UP001336250">
    <property type="component" value="Unassembled WGS sequence"/>
</dbReference>
<keyword evidence="5" id="KW-0234">DNA repair</keyword>
<keyword evidence="4" id="KW-0378">Hydrolase</keyword>
<dbReference type="GO" id="GO:0006298">
    <property type="term" value="P:mismatch repair"/>
    <property type="evidence" value="ECO:0007669"/>
    <property type="project" value="InterPro"/>
</dbReference>
<dbReference type="GO" id="GO:0016787">
    <property type="term" value="F:hydrolase activity"/>
    <property type="evidence" value="ECO:0007669"/>
    <property type="project" value="UniProtKB-KW"/>
</dbReference>
<dbReference type="Pfam" id="PF03852">
    <property type="entry name" value="Vsr"/>
    <property type="match status" value="1"/>
</dbReference>
<accession>A0AAW9QKK0</accession>
<evidence type="ECO:0000313" key="8">
    <source>
        <dbReference type="EMBL" id="MEF7615934.1"/>
    </source>
</evidence>